<name>A0A0D2DMV0_9EURO</name>
<dbReference type="AlphaFoldDB" id="A0A0D2DMV0"/>
<proteinExistence type="predicted"/>
<accession>A0A0D2DMV0</accession>
<feature type="transmembrane region" description="Helical" evidence="1">
    <location>
        <begin position="12"/>
        <end position="34"/>
    </location>
</feature>
<feature type="transmembrane region" description="Helical" evidence="1">
    <location>
        <begin position="54"/>
        <end position="73"/>
    </location>
</feature>
<protein>
    <submittedName>
        <fullName evidence="2">Uncharacterized protein</fullName>
    </submittedName>
</protein>
<keyword evidence="1" id="KW-1133">Transmembrane helix</keyword>
<dbReference type="Proteomes" id="UP000053342">
    <property type="component" value="Unassembled WGS sequence"/>
</dbReference>
<keyword evidence="3" id="KW-1185">Reference proteome</keyword>
<reference evidence="2 3" key="1">
    <citation type="submission" date="2015-01" db="EMBL/GenBank/DDBJ databases">
        <title>The Genome Sequence of Exophiala oligosperma CBS72588.</title>
        <authorList>
            <consortium name="The Broad Institute Genomics Platform"/>
            <person name="Cuomo C."/>
            <person name="de Hoog S."/>
            <person name="Gorbushina A."/>
            <person name="Stielow B."/>
            <person name="Teixiera M."/>
            <person name="Abouelleil A."/>
            <person name="Chapman S.B."/>
            <person name="Priest M."/>
            <person name="Young S.K."/>
            <person name="Wortman J."/>
            <person name="Nusbaum C."/>
            <person name="Birren B."/>
        </authorList>
    </citation>
    <scope>NUCLEOTIDE SEQUENCE [LARGE SCALE GENOMIC DNA]</scope>
    <source>
        <strain evidence="2 3">CBS 72588</strain>
    </source>
</reference>
<organism evidence="2 3">
    <name type="scientific">Exophiala oligosperma</name>
    <dbReference type="NCBI Taxonomy" id="215243"/>
    <lineage>
        <taxon>Eukaryota</taxon>
        <taxon>Fungi</taxon>
        <taxon>Dikarya</taxon>
        <taxon>Ascomycota</taxon>
        <taxon>Pezizomycotina</taxon>
        <taxon>Eurotiomycetes</taxon>
        <taxon>Chaetothyriomycetidae</taxon>
        <taxon>Chaetothyriales</taxon>
        <taxon>Herpotrichiellaceae</taxon>
        <taxon>Exophiala</taxon>
    </lineage>
</organism>
<sequence length="123" mass="13316">MVTTVIPSTTNKFSSVVMTAQGLFLLGNGVYLLFNPFQPSLDPAGVFYNTPVPVIRAFSMTSLTIGSMYLQSVYQRNRDAMLLSVFGRGVAVTVFFWTNGGAWKNVALFEGAMGLLTGLSLAF</sequence>
<dbReference type="EMBL" id="KN847335">
    <property type="protein sequence ID" value="KIW43810.1"/>
    <property type="molecule type" value="Genomic_DNA"/>
</dbReference>
<dbReference type="GeneID" id="27356948"/>
<feature type="transmembrane region" description="Helical" evidence="1">
    <location>
        <begin position="80"/>
        <end position="97"/>
    </location>
</feature>
<keyword evidence="1" id="KW-0472">Membrane</keyword>
<dbReference type="HOGENOM" id="CLU_169116_0_0_1"/>
<gene>
    <name evidence="2" type="ORF">PV06_04874</name>
</gene>
<evidence type="ECO:0000256" key="1">
    <source>
        <dbReference type="SAM" id="Phobius"/>
    </source>
</evidence>
<dbReference type="RefSeq" id="XP_016264026.1">
    <property type="nucleotide sequence ID" value="XM_016405820.1"/>
</dbReference>
<evidence type="ECO:0000313" key="3">
    <source>
        <dbReference type="Proteomes" id="UP000053342"/>
    </source>
</evidence>
<dbReference type="OrthoDB" id="10042947at2759"/>
<dbReference type="VEuPathDB" id="FungiDB:PV06_04874"/>
<evidence type="ECO:0000313" key="2">
    <source>
        <dbReference type="EMBL" id="KIW43810.1"/>
    </source>
</evidence>
<keyword evidence="1" id="KW-0812">Transmembrane</keyword>